<evidence type="ECO:0000256" key="8">
    <source>
        <dbReference type="ARBA" id="ARBA00035161"/>
    </source>
</evidence>
<feature type="compositionally biased region" description="Basic residues" evidence="12">
    <location>
        <begin position="113"/>
        <end position="125"/>
    </location>
</feature>
<comment type="function">
    <text evidence="7 9 11">Interacts with and stabilizes bases of the 16S rRNA that are involved in tRNA selection in the A site and with the mRNA backbone. Located at the interface of the 30S and 50S subunits, it traverses the body of the 30S subunit contacting proteins on the other side and probably holding the rRNA structure together. The combined cluster of proteins S8, S12 and S17 appears to hold together the shoulder and platform of the 30S subunit.</text>
</comment>
<evidence type="ECO:0000256" key="5">
    <source>
        <dbReference type="ARBA" id="ARBA00022980"/>
    </source>
</evidence>
<dbReference type="NCBIfam" id="TIGR00981">
    <property type="entry name" value="rpsL_bact"/>
    <property type="match status" value="1"/>
</dbReference>
<evidence type="ECO:0000256" key="4">
    <source>
        <dbReference type="ARBA" id="ARBA00022884"/>
    </source>
</evidence>
<dbReference type="PROSITE" id="PS00055">
    <property type="entry name" value="RIBOSOMAL_S12"/>
    <property type="match status" value="1"/>
</dbReference>
<reference evidence="13" key="1">
    <citation type="submission" date="2019-04" db="EMBL/GenBank/DDBJ databases">
        <authorList>
            <consortium name="Science for Life Laboratories"/>
        </authorList>
    </citation>
    <scope>NUCLEOTIDE SEQUENCE</scope>
    <source>
        <strain evidence="13">MBLW1</strain>
    </source>
</reference>
<dbReference type="GO" id="GO:0019843">
    <property type="term" value="F:rRNA binding"/>
    <property type="evidence" value="ECO:0007669"/>
    <property type="project" value="UniProtKB-UniRule"/>
</dbReference>
<dbReference type="HAMAP" id="MF_00403_B">
    <property type="entry name" value="Ribosomal_uS12_B"/>
    <property type="match status" value="1"/>
</dbReference>
<keyword evidence="14" id="KW-1185">Reference proteome</keyword>
<evidence type="ECO:0000256" key="9">
    <source>
        <dbReference type="HAMAP-Rule" id="MF_00403"/>
    </source>
</evidence>
<organism evidence="13">
    <name type="scientific">Tuwongella immobilis</name>
    <dbReference type="NCBI Taxonomy" id="692036"/>
    <lineage>
        <taxon>Bacteria</taxon>
        <taxon>Pseudomonadati</taxon>
        <taxon>Planctomycetota</taxon>
        <taxon>Planctomycetia</taxon>
        <taxon>Gemmatales</taxon>
        <taxon>Gemmataceae</taxon>
        <taxon>Tuwongella</taxon>
    </lineage>
</organism>
<dbReference type="PANTHER" id="PTHR11652">
    <property type="entry name" value="30S RIBOSOMAL PROTEIN S12 FAMILY MEMBER"/>
    <property type="match status" value="1"/>
</dbReference>
<evidence type="ECO:0000256" key="10">
    <source>
        <dbReference type="RuleBase" id="RU003622"/>
    </source>
</evidence>
<proteinExistence type="inferred from homology"/>
<dbReference type="CDD" id="cd03368">
    <property type="entry name" value="Ribosomal_S12"/>
    <property type="match status" value="1"/>
</dbReference>
<dbReference type="FunCoup" id="A0A6C2YNN7">
    <property type="interactions" value="519"/>
</dbReference>
<dbReference type="InterPro" id="IPR006032">
    <property type="entry name" value="Ribosomal_uS12"/>
</dbReference>
<dbReference type="Gene3D" id="2.40.50.140">
    <property type="entry name" value="Nucleic acid-binding proteins"/>
    <property type="match status" value="1"/>
</dbReference>
<protein>
    <recommendedName>
        <fullName evidence="8 9">Small ribosomal subunit protein uS12</fullName>
    </recommendedName>
</protein>
<evidence type="ECO:0000313" key="13">
    <source>
        <dbReference type="EMBL" id="VIP02502.1"/>
    </source>
</evidence>
<evidence type="ECO:0000256" key="6">
    <source>
        <dbReference type="ARBA" id="ARBA00023274"/>
    </source>
</evidence>
<dbReference type="KEGG" id="tim:GMBLW1_14580"/>
<comment type="similarity">
    <text evidence="2 9 10">Belongs to the universal ribosomal protein uS12 family.</text>
</comment>
<dbReference type="EMBL" id="LR586016">
    <property type="protein sequence ID" value="VIP02502.1"/>
    <property type="molecule type" value="Genomic_DNA"/>
</dbReference>
<feature type="region of interest" description="Disordered" evidence="12">
    <location>
        <begin position="104"/>
        <end position="125"/>
    </location>
</feature>
<evidence type="ECO:0000256" key="7">
    <source>
        <dbReference type="ARBA" id="ARBA00024962"/>
    </source>
</evidence>
<keyword evidence="6 9" id="KW-0687">Ribonucleoprotein</keyword>
<dbReference type="GO" id="GO:0006412">
    <property type="term" value="P:translation"/>
    <property type="evidence" value="ECO:0007669"/>
    <property type="project" value="UniProtKB-UniRule"/>
</dbReference>
<dbReference type="RefSeq" id="WP_162657672.1">
    <property type="nucleotide sequence ID" value="NZ_LR593887.1"/>
</dbReference>
<evidence type="ECO:0000256" key="1">
    <source>
        <dbReference type="ARBA" id="ARBA00003022"/>
    </source>
</evidence>
<comment type="subunit">
    <text evidence="9 11">Part of the 30S ribosomal subunit. Contacts proteins S8 and S17. May interact with IF1 in the 30S initiation complex.</text>
</comment>
<sequence>MPTINQLVRTPRVPQKSKPKHPAMQGCPQKRGVCLQVKTMTPKKPNSAMRKVARVRLSNGIEVTAYIPGEGHNLQEHSIVLVRGGRVRDLPGVRYHIVRGVLDSQGVPDRKQARSKYGTKKGGGK</sequence>
<evidence type="ECO:0000256" key="3">
    <source>
        <dbReference type="ARBA" id="ARBA00022730"/>
    </source>
</evidence>
<dbReference type="GO" id="GO:0015935">
    <property type="term" value="C:small ribosomal subunit"/>
    <property type="evidence" value="ECO:0007669"/>
    <property type="project" value="InterPro"/>
</dbReference>
<keyword evidence="9 11" id="KW-0820">tRNA-binding</keyword>
<keyword evidence="5 9" id="KW-0689">Ribosomal protein</keyword>
<dbReference type="FunFam" id="2.40.50.140:FF:000001">
    <property type="entry name" value="30S ribosomal protein S12"/>
    <property type="match status" value="1"/>
</dbReference>
<evidence type="ECO:0000256" key="11">
    <source>
        <dbReference type="RuleBase" id="RU003623"/>
    </source>
</evidence>
<dbReference type="InterPro" id="IPR012340">
    <property type="entry name" value="NA-bd_OB-fold"/>
</dbReference>
<dbReference type="InParanoid" id="A0A6C2YNN7"/>
<dbReference type="SUPFAM" id="SSF50249">
    <property type="entry name" value="Nucleic acid-binding proteins"/>
    <property type="match status" value="1"/>
</dbReference>
<keyword evidence="4 9" id="KW-0694">RNA-binding</keyword>
<dbReference type="Pfam" id="PF00164">
    <property type="entry name" value="Ribosom_S12_S23"/>
    <property type="match status" value="1"/>
</dbReference>
<evidence type="ECO:0000256" key="2">
    <source>
        <dbReference type="ARBA" id="ARBA00005657"/>
    </source>
</evidence>
<dbReference type="EMBL" id="LR593887">
    <property type="protein sequence ID" value="VTS01594.1"/>
    <property type="molecule type" value="Genomic_DNA"/>
</dbReference>
<accession>A0A6C2YNN7</accession>
<feature type="region of interest" description="Disordered" evidence="12">
    <location>
        <begin position="1"/>
        <end position="30"/>
    </location>
</feature>
<evidence type="ECO:0000313" key="14">
    <source>
        <dbReference type="Proteomes" id="UP000464378"/>
    </source>
</evidence>
<comment type="function">
    <text evidence="1 9 11">With S4 and S5 plays an important role in translational accuracy.</text>
</comment>
<dbReference type="GO" id="GO:0003735">
    <property type="term" value="F:structural constituent of ribosome"/>
    <property type="evidence" value="ECO:0007669"/>
    <property type="project" value="InterPro"/>
</dbReference>
<evidence type="ECO:0000256" key="12">
    <source>
        <dbReference type="SAM" id="MobiDB-lite"/>
    </source>
</evidence>
<dbReference type="PRINTS" id="PR01034">
    <property type="entry name" value="RIBOSOMALS12"/>
</dbReference>
<dbReference type="PIRSF" id="PIRSF002133">
    <property type="entry name" value="Ribosomal_S12/S23"/>
    <property type="match status" value="1"/>
</dbReference>
<dbReference type="GO" id="GO:0000049">
    <property type="term" value="F:tRNA binding"/>
    <property type="evidence" value="ECO:0007669"/>
    <property type="project" value="UniProtKB-UniRule"/>
</dbReference>
<gene>
    <name evidence="9" type="primary">rpsL</name>
    <name evidence="13" type="ORF">GMBLW1_14580</name>
</gene>
<name>A0A6C2YNN7_9BACT</name>
<dbReference type="InterPro" id="IPR005679">
    <property type="entry name" value="Ribosomal_uS12_bac"/>
</dbReference>
<dbReference type="AlphaFoldDB" id="A0A6C2YNN7"/>
<keyword evidence="3 9" id="KW-0699">rRNA-binding</keyword>
<dbReference type="Proteomes" id="UP000464378">
    <property type="component" value="Chromosome"/>
</dbReference>